<protein>
    <submittedName>
        <fullName evidence="2">Uncharacterized protein</fullName>
    </submittedName>
</protein>
<sequence length="119" mass="12453">MLLTNTPTAIVMLSLLTLPVAAEAVQCTFITECFEAEACADSAFTVAIEEKDGATLLVSDAESFPVSVGGSDAVRIYVGVTDSAFNLMSLATDGTARYSTHLYDGPLMVNYLGNCEGAD</sequence>
<name>A0A1I6H6W0_9RHOB</name>
<organism evidence="2 3">
    <name type="scientific">Litoreibacter janthinus</name>
    <dbReference type="NCBI Taxonomy" id="670154"/>
    <lineage>
        <taxon>Bacteria</taxon>
        <taxon>Pseudomonadati</taxon>
        <taxon>Pseudomonadota</taxon>
        <taxon>Alphaproteobacteria</taxon>
        <taxon>Rhodobacterales</taxon>
        <taxon>Roseobacteraceae</taxon>
        <taxon>Litoreibacter</taxon>
    </lineage>
</organism>
<dbReference type="OrthoDB" id="7876140at2"/>
<keyword evidence="3" id="KW-1185">Reference proteome</keyword>
<evidence type="ECO:0000313" key="3">
    <source>
        <dbReference type="Proteomes" id="UP000199658"/>
    </source>
</evidence>
<reference evidence="3" key="1">
    <citation type="submission" date="2016-10" db="EMBL/GenBank/DDBJ databases">
        <authorList>
            <person name="Varghese N."/>
            <person name="Submissions S."/>
        </authorList>
    </citation>
    <scope>NUCLEOTIDE SEQUENCE [LARGE SCALE GENOMIC DNA]</scope>
    <source>
        <strain evidence="3">DSM 26921</strain>
    </source>
</reference>
<dbReference type="AlphaFoldDB" id="A0A1I6H6W0"/>
<dbReference type="EMBL" id="FOYO01000001">
    <property type="protein sequence ID" value="SFR50169.1"/>
    <property type="molecule type" value="Genomic_DNA"/>
</dbReference>
<dbReference type="Proteomes" id="UP000199658">
    <property type="component" value="Unassembled WGS sequence"/>
</dbReference>
<evidence type="ECO:0000256" key="1">
    <source>
        <dbReference type="SAM" id="SignalP"/>
    </source>
</evidence>
<feature type="chain" id="PRO_5011716965" evidence="1">
    <location>
        <begin position="25"/>
        <end position="119"/>
    </location>
</feature>
<gene>
    <name evidence="2" type="ORF">SAMN04488002_2606</name>
</gene>
<dbReference type="RefSeq" id="WP_090217476.1">
    <property type="nucleotide sequence ID" value="NZ_FOYO01000001.1"/>
</dbReference>
<evidence type="ECO:0000313" key="2">
    <source>
        <dbReference type="EMBL" id="SFR50169.1"/>
    </source>
</evidence>
<feature type="signal peptide" evidence="1">
    <location>
        <begin position="1"/>
        <end position="24"/>
    </location>
</feature>
<accession>A0A1I6H6W0</accession>
<dbReference type="STRING" id="670154.SAMN04488002_2606"/>
<keyword evidence="1" id="KW-0732">Signal</keyword>
<proteinExistence type="predicted"/>